<dbReference type="PANTHER" id="PTHR23028:SF131">
    <property type="entry name" value="BLR2367 PROTEIN"/>
    <property type="match status" value="1"/>
</dbReference>
<feature type="transmembrane region" description="Helical" evidence="1">
    <location>
        <begin position="135"/>
        <end position="153"/>
    </location>
</feature>
<dbReference type="GO" id="GO:0016020">
    <property type="term" value="C:membrane"/>
    <property type="evidence" value="ECO:0007669"/>
    <property type="project" value="TreeGrafter"/>
</dbReference>
<evidence type="ECO:0000259" key="2">
    <source>
        <dbReference type="Pfam" id="PF01757"/>
    </source>
</evidence>
<sequence>MTEKKSYSNVNTIHALQALRGVAVSLVVLFHTTQLCADYYQFAPLNGLFLFGFSGVHLFFVLSGFIILTIHYRDINQPRRLVSYLKKRFVRIYPIYWITLAIFSVWLFFRGAMTLDDIYASIGLVTMPWRYVNPVSWTLTFEIAFYLIFASLIINRRLGIIILCGWLIALAAAHLFDLHPPFVLRHLTHKYVILFMIGLTAAYLSIQWRQYSAIPNQGRVHDLFALGVIVFAITAYFCLANQIRDWDLWSVTLGFGIASGLMMMAALSPALEQFFQSRHLLTSLGDASYSIYLMHYLLIKTLVHWLKLYLPTTQPVMITLIFITVAIIVTWTGWLLHRLIERPLLHWLRRKF</sequence>
<feature type="transmembrane region" description="Helical" evidence="1">
    <location>
        <begin position="316"/>
        <end position="336"/>
    </location>
</feature>
<evidence type="ECO:0000256" key="1">
    <source>
        <dbReference type="SAM" id="Phobius"/>
    </source>
</evidence>
<organism evidence="3 4">
    <name type="scientific">Thiospirillum jenense</name>
    <dbReference type="NCBI Taxonomy" id="1653858"/>
    <lineage>
        <taxon>Bacteria</taxon>
        <taxon>Pseudomonadati</taxon>
        <taxon>Pseudomonadota</taxon>
        <taxon>Gammaproteobacteria</taxon>
        <taxon>Chromatiales</taxon>
        <taxon>Chromatiaceae</taxon>
        <taxon>Thiospirillum</taxon>
    </lineage>
</organism>
<accession>A0A839HDL9</accession>
<dbReference type="InterPro" id="IPR002656">
    <property type="entry name" value="Acyl_transf_3_dom"/>
</dbReference>
<comment type="caution">
    <text evidence="3">The sequence shown here is derived from an EMBL/GenBank/DDBJ whole genome shotgun (WGS) entry which is preliminary data.</text>
</comment>
<proteinExistence type="predicted"/>
<feature type="transmembrane region" description="Helical" evidence="1">
    <location>
        <begin position="191"/>
        <end position="211"/>
    </location>
</feature>
<dbReference type="RefSeq" id="WP_182584359.1">
    <property type="nucleotide sequence ID" value="NZ_JABVCQ010000024.1"/>
</dbReference>
<keyword evidence="3" id="KW-0012">Acyltransferase</keyword>
<feature type="domain" description="Acyltransferase 3" evidence="2">
    <location>
        <begin position="14"/>
        <end position="332"/>
    </location>
</feature>
<feature type="transmembrane region" description="Helical" evidence="1">
    <location>
        <begin position="48"/>
        <end position="72"/>
    </location>
</feature>
<keyword evidence="3" id="KW-0808">Transferase</keyword>
<keyword evidence="1" id="KW-0472">Membrane</keyword>
<dbReference type="AlphaFoldDB" id="A0A839HDL9"/>
<feature type="transmembrane region" description="Helical" evidence="1">
    <location>
        <begin position="93"/>
        <end position="115"/>
    </location>
</feature>
<gene>
    <name evidence="3" type="ORF">HUK38_10895</name>
</gene>
<dbReference type="EMBL" id="JABVCQ010000024">
    <property type="protein sequence ID" value="MBB1126731.1"/>
    <property type="molecule type" value="Genomic_DNA"/>
</dbReference>
<feature type="transmembrane region" description="Helical" evidence="1">
    <location>
        <begin position="21"/>
        <end position="42"/>
    </location>
</feature>
<keyword evidence="1" id="KW-1133">Transmembrane helix</keyword>
<evidence type="ECO:0000313" key="4">
    <source>
        <dbReference type="Proteomes" id="UP000548632"/>
    </source>
</evidence>
<keyword evidence="1" id="KW-0812">Transmembrane</keyword>
<evidence type="ECO:0000313" key="3">
    <source>
        <dbReference type="EMBL" id="MBB1126731.1"/>
    </source>
</evidence>
<feature type="transmembrane region" description="Helical" evidence="1">
    <location>
        <begin position="223"/>
        <end position="243"/>
    </location>
</feature>
<dbReference type="Proteomes" id="UP000548632">
    <property type="component" value="Unassembled WGS sequence"/>
</dbReference>
<dbReference type="InterPro" id="IPR050879">
    <property type="entry name" value="Acyltransferase_3"/>
</dbReference>
<protein>
    <submittedName>
        <fullName evidence="3">Acyltransferase</fullName>
    </submittedName>
</protein>
<dbReference type="GO" id="GO:0016747">
    <property type="term" value="F:acyltransferase activity, transferring groups other than amino-acyl groups"/>
    <property type="evidence" value="ECO:0007669"/>
    <property type="project" value="InterPro"/>
</dbReference>
<name>A0A839HDL9_9GAMM</name>
<dbReference type="GO" id="GO:0000271">
    <property type="term" value="P:polysaccharide biosynthetic process"/>
    <property type="evidence" value="ECO:0007669"/>
    <property type="project" value="TreeGrafter"/>
</dbReference>
<reference evidence="3 4" key="1">
    <citation type="journal article" date="2020" name="Arch. Microbiol.">
        <title>The genome sequence of the giant phototrophic gammaproteobacterium Thiospirillum jenense gives insight into its physiological properties and phylogenetic relationships.</title>
        <authorList>
            <person name="Imhoff J.F."/>
            <person name="Meyer T.E."/>
            <person name="Kyndt J.A."/>
        </authorList>
    </citation>
    <scope>NUCLEOTIDE SEQUENCE [LARGE SCALE GENOMIC DNA]</scope>
    <source>
        <strain evidence="3 4">DSM 216</strain>
    </source>
</reference>
<dbReference type="Pfam" id="PF01757">
    <property type="entry name" value="Acyl_transf_3"/>
    <property type="match status" value="1"/>
</dbReference>
<dbReference type="PANTHER" id="PTHR23028">
    <property type="entry name" value="ACETYLTRANSFERASE"/>
    <property type="match status" value="1"/>
</dbReference>
<feature type="transmembrane region" description="Helical" evidence="1">
    <location>
        <begin position="249"/>
        <end position="271"/>
    </location>
</feature>
<keyword evidence="4" id="KW-1185">Reference proteome</keyword>
<feature type="transmembrane region" description="Helical" evidence="1">
    <location>
        <begin position="160"/>
        <end position="179"/>
    </location>
</feature>